<sequence>MSYRTTSCRTRRTRRRRWYYEPKSAWYYGGEPEAQWTKSPPIPSAALFGTAKHSGGPVPQGSTAVAPSGPADGADGPIVTRTVQRVVTVKRHPLADVGGYKAPTSGRVGGSMGSGITLEPEAGAGGSMGAGAGEKRKREEGGKAGGKGGSKGEAVSKEAEALARREAAKARVAARTAAGFGYV</sequence>
<feature type="compositionally biased region" description="Gly residues" evidence="1">
    <location>
        <begin position="123"/>
        <end position="132"/>
    </location>
</feature>
<reference evidence="2" key="1">
    <citation type="journal article" date="2020" name="bioRxiv">
        <title>Comparative genomics of Chlamydomonas.</title>
        <authorList>
            <person name="Craig R.J."/>
            <person name="Hasan A.R."/>
            <person name="Ness R.W."/>
            <person name="Keightley P.D."/>
        </authorList>
    </citation>
    <scope>NUCLEOTIDE SEQUENCE</scope>
    <source>
        <strain evidence="2">CCAP 11/70</strain>
    </source>
</reference>
<keyword evidence="3" id="KW-1185">Reference proteome</keyword>
<dbReference type="OrthoDB" id="191651at2759"/>
<gene>
    <name evidence="2" type="ORF">HYH03_017589</name>
</gene>
<feature type="region of interest" description="Disordered" evidence="1">
    <location>
        <begin position="120"/>
        <end position="158"/>
    </location>
</feature>
<organism evidence="2 3">
    <name type="scientific">Edaphochlamys debaryana</name>
    <dbReference type="NCBI Taxonomy" id="47281"/>
    <lineage>
        <taxon>Eukaryota</taxon>
        <taxon>Viridiplantae</taxon>
        <taxon>Chlorophyta</taxon>
        <taxon>core chlorophytes</taxon>
        <taxon>Chlorophyceae</taxon>
        <taxon>CS clade</taxon>
        <taxon>Chlamydomonadales</taxon>
        <taxon>Chlamydomonadales incertae sedis</taxon>
        <taxon>Edaphochlamys</taxon>
    </lineage>
</organism>
<feature type="region of interest" description="Disordered" evidence="1">
    <location>
        <begin position="47"/>
        <end position="77"/>
    </location>
</feature>
<accession>A0A836BQG7</accession>
<evidence type="ECO:0000313" key="2">
    <source>
        <dbReference type="EMBL" id="KAG2483583.1"/>
    </source>
</evidence>
<dbReference type="EMBL" id="JAEHOE010000172">
    <property type="protein sequence ID" value="KAG2483583.1"/>
    <property type="molecule type" value="Genomic_DNA"/>
</dbReference>
<evidence type="ECO:0000313" key="3">
    <source>
        <dbReference type="Proteomes" id="UP000612055"/>
    </source>
</evidence>
<protein>
    <submittedName>
        <fullName evidence="2">Uncharacterized protein</fullName>
    </submittedName>
</protein>
<comment type="caution">
    <text evidence="2">The sequence shown here is derived from an EMBL/GenBank/DDBJ whole genome shotgun (WGS) entry which is preliminary data.</text>
</comment>
<evidence type="ECO:0000256" key="1">
    <source>
        <dbReference type="SAM" id="MobiDB-lite"/>
    </source>
</evidence>
<feature type="compositionally biased region" description="Basic and acidic residues" evidence="1">
    <location>
        <begin position="133"/>
        <end position="142"/>
    </location>
</feature>
<name>A0A836BQG7_9CHLO</name>
<proteinExistence type="predicted"/>
<dbReference type="AlphaFoldDB" id="A0A836BQG7"/>
<dbReference type="Proteomes" id="UP000612055">
    <property type="component" value="Unassembled WGS sequence"/>
</dbReference>